<evidence type="ECO:0000313" key="2">
    <source>
        <dbReference type="Proteomes" id="UP000076796"/>
    </source>
</evidence>
<dbReference type="STRING" id="59843.A3958_25150"/>
<proteinExistence type="predicted"/>
<dbReference type="Proteomes" id="UP000076796">
    <property type="component" value="Unassembled WGS sequence"/>
</dbReference>
<dbReference type="OrthoDB" id="2589860at2"/>
<gene>
    <name evidence="1" type="ORF">AWU65_26415</name>
</gene>
<dbReference type="RefSeq" id="WP_063479993.1">
    <property type="nucleotide sequence ID" value="NZ_CP147845.1"/>
</dbReference>
<keyword evidence="2" id="KW-1185">Reference proteome</keyword>
<dbReference type="GeneID" id="97554864"/>
<organism evidence="1 2">
    <name type="scientific">Paenibacillus glucanolyticus</name>
    <dbReference type="NCBI Taxonomy" id="59843"/>
    <lineage>
        <taxon>Bacteria</taxon>
        <taxon>Bacillati</taxon>
        <taxon>Bacillota</taxon>
        <taxon>Bacilli</taxon>
        <taxon>Bacillales</taxon>
        <taxon>Paenibacillaceae</taxon>
        <taxon>Paenibacillus</taxon>
    </lineage>
</organism>
<evidence type="ECO:0008006" key="3">
    <source>
        <dbReference type="Google" id="ProtNLM"/>
    </source>
</evidence>
<reference evidence="1" key="1">
    <citation type="journal article" date="2016" name="Genome Announc.">
        <title>Draft genomes of two strains of Paenibacillus glucanolyticus with capability to degrade lignocellulose.</title>
        <authorList>
            <person name="Mathews S.L."/>
            <person name="Pawlak J."/>
            <person name="Grunden A.M."/>
        </authorList>
    </citation>
    <scope>NUCLEOTIDE SEQUENCE [LARGE SCALE GENOMIC DNA]</scope>
    <source>
        <strain evidence="1">SLM1</strain>
    </source>
</reference>
<dbReference type="AlphaFoldDB" id="A0A163E650"/>
<name>A0A163E650_9BACL</name>
<dbReference type="Gene3D" id="1.10.287.1060">
    <property type="entry name" value="ESAT-6-like"/>
    <property type="match status" value="1"/>
</dbReference>
<comment type="caution">
    <text evidence="1">The sequence shown here is derived from an EMBL/GenBank/DDBJ whole genome shotgun (WGS) entry which is preliminary data.</text>
</comment>
<dbReference type="EMBL" id="LWMH01000002">
    <property type="protein sequence ID" value="KZS43632.1"/>
    <property type="molecule type" value="Genomic_DNA"/>
</dbReference>
<protein>
    <recommendedName>
        <fullName evidence="3">WXG100 family type VII secretion target</fullName>
    </recommendedName>
</protein>
<evidence type="ECO:0000313" key="1">
    <source>
        <dbReference type="EMBL" id="KZS43632.1"/>
    </source>
</evidence>
<accession>A0A163E650</accession>
<sequence length="170" mass="18198">MRISVEPESLRTLSRQLQHSGDEYLAITRTLNQAMNSLVWETSLKAAVIDEWQSARSLGEHLGVLLAQLGKHLQSKADQFQETDHQYHTILEHAIVNTVSPTALFAASGMDGRLSILPDYGNSSTVISNPSSVAAAVGMTSGDNGNSAKQAALSGQGWTFTDPSSFGIAN</sequence>